<proteinExistence type="predicted"/>
<dbReference type="RefSeq" id="WP_133642595.1">
    <property type="nucleotide sequence ID" value="NZ_SNYI01000001.1"/>
</dbReference>
<dbReference type="InterPro" id="IPR004360">
    <property type="entry name" value="Glyas_Fos-R_dOase_dom"/>
</dbReference>
<gene>
    <name evidence="2" type="ORF">CLV82_0376</name>
</gene>
<dbReference type="Gene3D" id="3.10.180.10">
    <property type="entry name" value="2,3-Dihydroxybiphenyl 1,2-Dioxygenase, domain 1"/>
    <property type="match status" value="1"/>
</dbReference>
<reference evidence="2 3" key="1">
    <citation type="submission" date="2019-03" db="EMBL/GenBank/DDBJ databases">
        <title>Genomic Encyclopedia of Archaeal and Bacterial Type Strains, Phase II (KMG-II): from individual species to whole genera.</title>
        <authorList>
            <person name="Goeker M."/>
        </authorList>
    </citation>
    <scope>NUCLEOTIDE SEQUENCE [LARGE SCALE GENOMIC DNA]</scope>
    <source>
        <strain evidence="2 3">DSM 18435</strain>
    </source>
</reference>
<dbReference type="PANTHER" id="PTHR39434">
    <property type="match status" value="1"/>
</dbReference>
<evidence type="ECO:0000313" key="3">
    <source>
        <dbReference type="Proteomes" id="UP000295468"/>
    </source>
</evidence>
<dbReference type="InterPro" id="IPR029068">
    <property type="entry name" value="Glyas_Bleomycin-R_OHBP_Dase"/>
</dbReference>
<dbReference type="Proteomes" id="UP000295468">
    <property type="component" value="Unassembled WGS sequence"/>
</dbReference>
<dbReference type="AlphaFoldDB" id="A0A4R6TQH7"/>
<accession>A0A4R6TQH7</accession>
<dbReference type="InterPro" id="IPR037523">
    <property type="entry name" value="VOC_core"/>
</dbReference>
<evidence type="ECO:0000313" key="2">
    <source>
        <dbReference type="EMBL" id="TDQ32547.1"/>
    </source>
</evidence>
<evidence type="ECO:0000259" key="1">
    <source>
        <dbReference type="PROSITE" id="PS51819"/>
    </source>
</evidence>
<feature type="domain" description="VOC" evidence="1">
    <location>
        <begin position="4"/>
        <end position="129"/>
    </location>
</feature>
<keyword evidence="3" id="KW-1185">Reference proteome</keyword>
<dbReference type="SUPFAM" id="SSF54593">
    <property type="entry name" value="Glyoxalase/Bleomycin resistance protein/Dihydroxybiphenyl dioxygenase"/>
    <property type="match status" value="1"/>
</dbReference>
<sequence>MKNFPFHLSLPCYSISKTREFYVETLGLTTGRNTTSWVDIDLFGNQVTFTKTGAFNFAYKSYKFGDSVLPAFHIGVVVDSATWDALHKKLKQSSAEITLEGSFLKDKKGEHKSFFIEDPNGYMVEFKCFAKPDDIFAL</sequence>
<dbReference type="PROSITE" id="PS51819">
    <property type="entry name" value="VOC"/>
    <property type="match status" value="1"/>
</dbReference>
<dbReference type="EMBL" id="SNYI01000001">
    <property type="protein sequence ID" value="TDQ32547.1"/>
    <property type="molecule type" value="Genomic_DNA"/>
</dbReference>
<dbReference type="Pfam" id="PF00903">
    <property type="entry name" value="Glyoxalase"/>
    <property type="match status" value="1"/>
</dbReference>
<dbReference type="OrthoDB" id="793940at2"/>
<comment type="caution">
    <text evidence="2">The sequence shown here is derived from an EMBL/GenBank/DDBJ whole genome shotgun (WGS) entry which is preliminary data.</text>
</comment>
<name>A0A4R6TQH7_9FLAO</name>
<protein>
    <recommendedName>
        <fullName evidence="1">VOC domain-containing protein</fullName>
    </recommendedName>
</protein>
<organism evidence="2 3">
    <name type="scientific">Zeaxanthinibacter enoshimensis</name>
    <dbReference type="NCBI Taxonomy" id="392009"/>
    <lineage>
        <taxon>Bacteria</taxon>
        <taxon>Pseudomonadati</taxon>
        <taxon>Bacteroidota</taxon>
        <taxon>Flavobacteriia</taxon>
        <taxon>Flavobacteriales</taxon>
        <taxon>Flavobacteriaceae</taxon>
        <taxon>Zeaxanthinibacter</taxon>
    </lineage>
</organism>
<dbReference type="PANTHER" id="PTHR39434:SF1">
    <property type="entry name" value="VOC DOMAIN-CONTAINING PROTEIN"/>
    <property type="match status" value="1"/>
</dbReference>